<accession>A0A367F3C4</accession>
<comment type="caution">
    <text evidence="3">The sequence shown here is derived from an EMBL/GenBank/DDBJ whole genome shotgun (WGS) entry which is preliminary data.</text>
</comment>
<feature type="domain" description="Isochorismatase-like" evidence="2">
    <location>
        <begin position="10"/>
        <end position="100"/>
    </location>
</feature>
<evidence type="ECO:0000313" key="3">
    <source>
        <dbReference type="EMBL" id="RCG24000.1"/>
    </source>
</evidence>
<dbReference type="CDD" id="cd00431">
    <property type="entry name" value="cysteine_hydrolases"/>
    <property type="match status" value="1"/>
</dbReference>
<dbReference type="Proteomes" id="UP000253094">
    <property type="component" value="Unassembled WGS sequence"/>
</dbReference>
<proteinExistence type="predicted"/>
<evidence type="ECO:0000259" key="2">
    <source>
        <dbReference type="Pfam" id="PF00857"/>
    </source>
</evidence>
<evidence type="ECO:0000313" key="4">
    <source>
        <dbReference type="Proteomes" id="UP000253094"/>
    </source>
</evidence>
<name>A0A367F3C4_9ACTN</name>
<keyword evidence="4" id="KW-1185">Reference proteome</keyword>
<dbReference type="SUPFAM" id="SSF52499">
    <property type="entry name" value="Isochorismatase-like hydrolases"/>
    <property type="match status" value="1"/>
</dbReference>
<sequence length="213" mass="23455">MSETPDPRRCALLAVNVQNDFTRHNSLHALPGTDEIVPVMGAVVDGFRALRLPVVHMVRLYHADGSNAEVTRRSLVAAGVPVVRPGTEGSEVRPELQPPDGFLLDHEALLEGKAQPVAPREWVMYKPRWGAFYDTGLAAHLRALDVDTVAVIGTNFPNCPRTTIYEASERDFHVVVVSDAISRIYPRGLDECASIGARVLTSDRLLDWLRAAR</sequence>
<dbReference type="Pfam" id="PF00857">
    <property type="entry name" value="Isochorismatase"/>
    <property type="match status" value="2"/>
</dbReference>
<dbReference type="InterPro" id="IPR000868">
    <property type="entry name" value="Isochorismatase-like_dom"/>
</dbReference>
<evidence type="ECO:0000256" key="1">
    <source>
        <dbReference type="ARBA" id="ARBA00022801"/>
    </source>
</evidence>
<reference evidence="3 4" key="1">
    <citation type="submission" date="2018-06" db="EMBL/GenBank/DDBJ databases">
        <title>Sphaerisporangium craniellae sp. nov., isolated from a marine sponge in the South China Sea.</title>
        <authorList>
            <person name="Li L."/>
        </authorList>
    </citation>
    <scope>NUCLEOTIDE SEQUENCE [LARGE SCALE GENOMIC DNA]</scope>
    <source>
        <strain evidence="3 4">CCTCC AA 208026</strain>
    </source>
</reference>
<dbReference type="OrthoDB" id="3174612at2"/>
<organism evidence="3 4">
    <name type="scientific">Sphaerisporangium album</name>
    <dbReference type="NCBI Taxonomy" id="509200"/>
    <lineage>
        <taxon>Bacteria</taxon>
        <taxon>Bacillati</taxon>
        <taxon>Actinomycetota</taxon>
        <taxon>Actinomycetes</taxon>
        <taxon>Streptosporangiales</taxon>
        <taxon>Streptosporangiaceae</taxon>
        <taxon>Sphaerisporangium</taxon>
    </lineage>
</organism>
<dbReference type="GO" id="GO:0016787">
    <property type="term" value="F:hydrolase activity"/>
    <property type="evidence" value="ECO:0007669"/>
    <property type="project" value="UniProtKB-KW"/>
</dbReference>
<feature type="domain" description="Isochorismatase-like" evidence="2">
    <location>
        <begin position="118"/>
        <end position="187"/>
    </location>
</feature>
<dbReference type="Gene3D" id="3.40.50.850">
    <property type="entry name" value="Isochorismatase-like"/>
    <property type="match status" value="1"/>
</dbReference>
<dbReference type="RefSeq" id="WP_114032909.1">
    <property type="nucleotide sequence ID" value="NZ_QOIL01000025.1"/>
</dbReference>
<dbReference type="InterPro" id="IPR036380">
    <property type="entry name" value="Isochorismatase-like_sf"/>
</dbReference>
<dbReference type="PANTHER" id="PTHR43540:SF6">
    <property type="entry name" value="ISOCHORISMATASE-LIKE DOMAIN-CONTAINING PROTEIN"/>
    <property type="match status" value="1"/>
</dbReference>
<dbReference type="InterPro" id="IPR050272">
    <property type="entry name" value="Isochorismatase-like_hydrls"/>
</dbReference>
<dbReference type="AlphaFoldDB" id="A0A367F3C4"/>
<protein>
    <submittedName>
        <fullName evidence="3">Cysteine hydrolase</fullName>
    </submittedName>
</protein>
<dbReference type="EMBL" id="QOIL01000025">
    <property type="protein sequence ID" value="RCG24000.1"/>
    <property type="molecule type" value="Genomic_DNA"/>
</dbReference>
<keyword evidence="1 3" id="KW-0378">Hydrolase</keyword>
<dbReference type="PANTHER" id="PTHR43540">
    <property type="entry name" value="PEROXYUREIDOACRYLATE/UREIDOACRYLATE AMIDOHYDROLASE-RELATED"/>
    <property type="match status" value="1"/>
</dbReference>
<gene>
    <name evidence="3" type="ORF">DQ384_33640</name>
</gene>